<dbReference type="SUPFAM" id="SSF54909">
    <property type="entry name" value="Dimeric alpha+beta barrel"/>
    <property type="match status" value="2"/>
</dbReference>
<keyword evidence="2" id="KW-1185">Reference proteome</keyword>
<accession>A0AAD6ZQ20</accession>
<reference evidence="1" key="1">
    <citation type="submission" date="2023-03" db="EMBL/GenBank/DDBJ databases">
        <title>Massive genome expansion in bonnet fungi (Mycena s.s.) driven by repeated elements and novel gene families across ecological guilds.</title>
        <authorList>
            <consortium name="Lawrence Berkeley National Laboratory"/>
            <person name="Harder C.B."/>
            <person name="Miyauchi S."/>
            <person name="Viragh M."/>
            <person name="Kuo A."/>
            <person name="Thoen E."/>
            <person name="Andreopoulos B."/>
            <person name="Lu D."/>
            <person name="Skrede I."/>
            <person name="Drula E."/>
            <person name="Henrissat B."/>
            <person name="Morin E."/>
            <person name="Kohler A."/>
            <person name="Barry K."/>
            <person name="LaButti K."/>
            <person name="Morin E."/>
            <person name="Salamov A."/>
            <person name="Lipzen A."/>
            <person name="Mereny Z."/>
            <person name="Hegedus B."/>
            <person name="Baldrian P."/>
            <person name="Stursova M."/>
            <person name="Weitz H."/>
            <person name="Taylor A."/>
            <person name="Grigoriev I.V."/>
            <person name="Nagy L.G."/>
            <person name="Martin F."/>
            <person name="Kauserud H."/>
        </authorList>
    </citation>
    <scope>NUCLEOTIDE SEQUENCE</scope>
    <source>
        <strain evidence="1">CBHHK002</strain>
    </source>
</reference>
<dbReference type="Proteomes" id="UP001218218">
    <property type="component" value="Unassembled WGS sequence"/>
</dbReference>
<organism evidence="1 2">
    <name type="scientific">Mycena albidolilacea</name>
    <dbReference type="NCBI Taxonomy" id="1033008"/>
    <lineage>
        <taxon>Eukaryota</taxon>
        <taxon>Fungi</taxon>
        <taxon>Dikarya</taxon>
        <taxon>Basidiomycota</taxon>
        <taxon>Agaricomycotina</taxon>
        <taxon>Agaricomycetes</taxon>
        <taxon>Agaricomycetidae</taxon>
        <taxon>Agaricales</taxon>
        <taxon>Marasmiineae</taxon>
        <taxon>Mycenaceae</taxon>
        <taxon>Mycena</taxon>
    </lineage>
</organism>
<evidence type="ECO:0000313" key="2">
    <source>
        <dbReference type="Proteomes" id="UP001218218"/>
    </source>
</evidence>
<name>A0AAD6ZQ20_9AGAR</name>
<proteinExistence type="predicted"/>
<dbReference type="InterPro" id="IPR011008">
    <property type="entry name" value="Dimeric_a/b-barrel"/>
</dbReference>
<comment type="caution">
    <text evidence="1">The sequence shown here is derived from an EMBL/GenBank/DDBJ whole genome shotgun (WGS) entry which is preliminary data.</text>
</comment>
<dbReference type="EMBL" id="JARIHO010000033">
    <property type="protein sequence ID" value="KAJ7334119.1"/>
    <property type="molecule type" value="Genomic_DNA"/>
</dbReference>
<evidence type="ECO:0000313" key="1">
    <source>
        <dbReference type="EMBL" id="KAJ7334119.1"/>
    </source>
</evidence>
<protein>
    <submittedName>
        <fullName evidence="1">Uncharacterized protein</fullName>
    </submittedName>
</protein>
<dbReference type="AlphaFoldDB" id="A0AAD6ZQ20"/>
<gene>
    <name evidence="1" type="ORF">DFH08DRAFT_880202</name>
</gene>
<sequence>MSQETPQGLVVTTALEGVVFVYLEPGPVSEADLNDWYDNEHAPLKLTVPGVKSAIRYKAVDSQTPTWLALYGVDTPEVAKSEPYNALQACASDKEKAILEKVEGLSRRTYVHTATFTHPDTPAESLPCKFLLVVTLEMPTPEQEDDLNKWYDEEHMDLLSKIPGWKQGRRYKLIDFNQLKGLADKPVYKYLAIHEFTEGNFLSTPEFKHATSTEWRERVMKNAGRKARVFELYRKF</sequence>